<gene>
    <name evidence="2" type="ORF">PV367_42420</name>
</gene>
<sequence>MTRVAAVDCGTNSIRLLVADADPATGELVELDRRMTIVRLGQGVDRTGRLAPEALERTFAACREYAAAIKELGAERVRFVATSASRDAENRDEFVRGVFDILGVEPEVISGDQEAEFSFTGATKELKGRADLARPYLVVDIGGGSTEFVVGDEHVRGARSVDIGCVRLTERHLVRDGVVSDPPRPEQIAAIRADIEAALDLAERDVPLREAHTLVGLAGSVTTLSAIAQDLPAYDSVAIHHSRVSRDRVREITEWLLRSTHAERGAVPSMHPGRVDVIAAGALVLLSIMERIGAAEVVVSEHDILDGIAWSVA</sequence>
<dbReference type="InterPro" id="IPR043129">
    <property type="entry name" value="ATPase_NBD"/>
</dbReference>
<proteinExistence type="predicted"/>
<dbReference type="EMBL" id="JARAWN010000543">
    <property type="protein sequence ID" value="MDX3136306.1"/>
    <property type="molecule type" value="Genomic_DNA"/>
</dbReference>
<dbReference type="InterPro" id="IPR050273">
    <property type="entry name" value="GppA/Ppx_hydrolase"/>
</dbReference>
<protein>
    <submittedName>
        <fullName evidence="2">Ppx/GppA phosphatase family protein</fullName>
    </submittedName>
</protein>
<reference evidence="2" key="1">
    <citation type="journal article" date="2023" name="Microb. Genom.">
        <title>Mesoterricola silvestris gen. nov., sp. nov., Mesoterricola sediminis sp. nov., Geothrix oryzae sp. nov., Geothrix edaphica sp. nov., Geothrix rubra sp. nov., and Geothrix limicola sp. nov., six novel members of Acidobacteriota isolated from soils.</title>
        <authorList>
            <person name="Weisberg A.J."/>
            <person name="Pearce E."/>
            <person name="Kramer C.G."/>
            <person name="Chang J.H."/>
            <person name="Clarke C.R."/>
        </authorList>
    </citation>
    <scope>NUCLEOTIDE SEQUENCE</scope>
    <source>
        <strain evidence="2">ND06-05F</strain>
    </source>
</reference>
<dbReference type="Gene3D" id="3.30.420.40">
    <property type="match status" value="1"/>
</dbReference>
<organism evidence="2 3">
    <name type="scientific">Streptomyces europaeiscabiei</name>
    <dbReference type="NCBI Taxonomy" id="146819"/>
    <lineage>
        <taxon>Bacteria</taxon>
        <taxon>Bacillati</taxon>
        <taxon>Actinomycetota</taxon>
        <taxon>Actinomycetes</taxon>
        <taxon>Kitasatosporales</taxon>
        <taxon>Streptomycetaceae</taxon>
        <taxon>Streptomyces</taxon>
    </lineage>
</organism>
<dbReference type="GO" id="GO:0016462">
    <property type="term" value="F:pyrophosphatase activity"/>
    <property type="evidence" value="ECO:0007669"/>
    <property type="project" value="TreeGrafter"/>
</dbReference>
<comment type="caution">
    <text evidence="2">The sequence shown here is derived from an EMBL/GenBank/DDBJ whole genome shotgun (WGS) entry which is preliminary data.</text>
</comment>
<dbReference type="CDD" id="cd24119">
    <property type="entry name" value="ASKHA_NBD_MtPPX2-like"/>
    <property type="match status" value="1"/>
</dbReference>
<dbReference type="Pfam" id="PF02541">
    <property type="entry name" value="Ppx-GppA"/>
    <property type="match status" value="1"/>
</dbReference>
<evidence type="ECO:0000259" key="1">
    <source>
        <dbReference type="Pfam" id="PF02541"/>
    </source>
</evidence>
<accession>A0AAJ2URR5</accession>
<dbReference type="AlphaFoldDB" id="A0AAJ2URR5"/>
<dbReference type="InterPro" id="IPR003695">
    <property type="entry name" value="Ppx_GppA_N"/>
</dbReference>
<name>A0AAJ2URR5_9ACTN</name>
<dbReference type="RefSeq" id="WP_037692935.1">
    <property type="nucleotide sequence ID" value="NZ_JARAWN010000543.1"/>
</dbReference>
<dbReference type="PANTHER" id="PTHR30005">
    <property type="entry name" value="EXOPOLYPHOSPHATASE"/>
    <property type="match status" value="1"/>
</dbReference>
<feature type="domain" description="Ppx/GppA phosphatase N-terminal" evidence="1">
    <location>
        <begin position="28"/>
        <end position="308"/>
    </location>
</feature>
<dbReference type="PANTHER" id="PTHR30005:SF13">
    <property type="entry name" value="EXOPOLYPHOSPHATASE 2"/>
    <property type="match status" value="1"/>
</dbReference>
<dbReference type="SUPFAM" id="SSF53067">
    <property type="entry name" value="Actin-like ATPase domain"/>
    <property type="match status" value="2"/>
</dbReference>
<evidence type="ECO:0000313" key="3">
    <source>
        <dbReference type="Proteomes" id="UP001273589"/>
    </source>
</evidence>
<dbReference type="Proteomes" id="UP001273589">
    <property type="component" value="Unassembled WGS sequence"/>
</dbReference>
<dbReference type="Gene3D" id="3.30.420.150">
    <property type="entry name" value="Exopolyphosphatase. Domain 2"/>
    <property type="match status" value="1"/>
</dbReference>
<evidence type="ECO:0000313" key="2">
    <source>
        <dbReference type="EMBL" id="MDX3136306.1"/>
    </source>
</evidence>